<dbReference type="EMBL" id="CP097510">
    <property type="protein sequence ID" value="URE31790.1"/>
    <property type="molecule type" value="Genomic_DNA"/>
</dbReference>
<protein>
    <recommendedName>
        <fullName evidence="3">RVP_2 domain-containing protein</fullName>
    </recommendedName>
</protein>
<evidence type="ECO:0008006" key="3">
    <source>
        <dbReference type="Google" id="ProtNLM"/>
    </source>
</evidence>
<dbReference type="CDD" id="cd00303">
    <property type="entry name" value="retropepsin_like"/>
    <property type="match status" value="1"/>
</dbReference>
<gene>
    <name evidence="1" type="ORF">MUK42_34117</name>
</gene>
<dbReference type="AlphaFoldDB" id="A0A9E7HIM9"/>
<organism evidence="1 2">
    <name type="scientific">Musa troglodytarum</name>
    <name type="common">fe'i banana</name>
    <dbReference type="NCBI Taxonomy" id="320322"/>
    <lineage>
        <taxon>Eukaryota</taxon>
        <taxon>Viridiplantae</taxon>
        <taxon>Streptophyta</taxon>
        <taxon>Embryophyta</taxon>
        <taxon>Tracheophyta</taxon>
        <taxon>Spermatophyta</taxon>
        <taxon>Magnoliopsida</taxon>
        <taxon>Liliopsida</taxon>
        <taxon>Zingiberales</taxon>
        <taxon>Musaceae</taxon>
        <taxon>Musa</taxon>
    </lineage>
</organism>
<dbReference type="Proteomes" id="UP001055439">
    <property type="component" value="Chromosome 8"/>
</dbReference>
<dbReference type="OrthoDB" id="1672478at2759"/>
<dbReference type="EMBL" id="CP097510">
    <property type="protein sequence ID" value="URE31798.1"/>
    <property type="molecule type" value="Genomic_DNA"/>
</dbReference>
<accession>A0A9E7HIM9</accession>
<keyword evidence="2" id="KW-1185">Reference proteome</keyword>
<evidence type="ECO:0000313" key="2">
    <source>
        <dbReference type="Proteomes" id="UP001055439"/>
    </source>
</evidence>
<reference evidence="1" key="1">
    <citation type="submission" date="2022-05" db="EMBL/GenBank/DDBJ databases">
        <title>The Musa troglodytarum L. genome provides insights into the mechanism of non-climacteric behaviour and enrichment of carotenoids.</title>
        <authorList>
            <person name="Wang J."/>
        </authorList>
    </citation>
    <scope>NUCLEOTIDE SEQUENCE</scope>
    <source>
        <tissue evidence="1">Leaf</tissue>
    </source>
</reference>
<evidence type="ECO:0000313" key="1">
    <source>
        <dbReference type="EMBL" id="URE31798.1"/>
    </source>
</evidence>
<dbReference type="Pfam" id="PF08284">
    <property type="entry name" value="RVP_2"/>
    <property type="match status" value="1"/>
</dbReference>
<sequence>MDSKVVDQSAYHIEDCNKFDVKVADGRILTCDSECSKIKLIIQGQELLVDFFLLPLEDFEVVLGIEWLSILSDVFWNFSKLIMKFFINRKRVILKGRRSDKVTAVTSHRMERVLQKTEMTTTPEGWPKTYTITKWRPYLINGL</sequence>
<name>A0A9E7HIM9_9LILI</name>
<proteinExistence type="predicted"/>